<gene>
    <name evidence="1" type="ORF">ACFOW9_13365</name>
</gene>
<evidence type="ECO:0000313" key="1">
    <source>
        <dbReference type="EMBL" id="MFC4266594.1"/>
    </source>
</evidence>
<organism evidence="1 2">
    <name type="scientific">Arthrobacter cryoconiti</name>
    <dbReference type="NCBI Taxonomy" id="748907"/>
    <lineage>
        <taxon>Bacteria</taxon>
        <taxon>Bacillati</taxon>
        <taxon>Actinomycetota</taxon>
        <taxon>Actinomycetes</taxon>
        <taxon>Micrococcales</taxon>
        <taxon>Micrococcaceae</taxon>
        <taxon>Arthrobacter</taxon>
    </lineage>
</organism>
<dbReference type="RefSeq" id="WP_230066156.1">
    <property type="nucleotide sequence ID" value="NZ_BAABLL010000010.1"/>
</dbReference>
<accession>A0ABV8R5I0</accession>
<comment type="caution">
    <text evidence="1">The sequence shown here is derived from an EMBL/GenBank/DDBJ whole genome shotgun (WGS) entry which is preliminary data.</text>
</comment>
<dbReference type="Proteomes" id="UP001595773">
    <property type="component" value="Unassembled WGS sequence"/>
</dbReference>
<dbReference type="EMBL" id="JBHSCQ010000022">
    <property type="protein sequence ID" value="MFC4266594.1"/>
    <property type="molecule type" value="Genomic_DNA"/>
</dbReference>
<reference evidence="2" key="1">
    <citation type="journal article" date="2019" name="Int. J. Syst. Evol. Microbiol.">
        <title>The Global Catalogue of Microorganisms (GCM) 10K type strain sequencing project: providing services to taxonomists for standard genome sequencing and annotation.</title>
        <authorList>
            <consortium name="The Broad Institute Genomics Platform"/>
            <consortium name="The Broad Institute Genome Sequencing Center for Infectious Disease"/>
            <person name="Wu L."/>
            <person name="Ma J."/>
        </authorList>
    </citation>
    <scope>NUCLEOTIDE SEQUENCE [LARGE SCALE GENOMIC DNA]</scope>
    <source>
        <strain evidence="2">CGMCC 1.10698</strain>
    </source>
</reference>
<proteinExistence type="predicted"/>
<protein>
    <submittedName>
        <fullName evidence="1">DUF3046 domain-containing protein</fullName>
    </submittedName>
</protein>
<evidence type="ECO:0000313" key="2">
    <source>
        <dbReference type="Proteomes" id="UP001595773"/>
    </source>
</evidence>
<name>A0ABV8R5I0_9MICC</name>
<sequence>MRVSEFWRLMDDEFSPGYSRVLARELVLGGVGGTTAEHALKAGFEPRDVWIAVCEVQDVPPERRLGKDLPGNK</sequence>
<dbReference type="Pfam" id="PF11248">
    <property type="entry name" value="DUF3046"/>
    <property type="match status" value="1"/>
</dbReference>
<keyword evidence="2" id="KW-1185">Reference proteome</keyword>
<dbReference type="InterPro" id="IPR021408">
    <property type="entry name" value="DUF3046"/>
</dbReference>